<name>A0ABW3CVJ3_9FLAO</name>
<dbReference type="InterPro" id="IPR023302">
    <property type="entry name" value="Pept_S9A_N"/>
</dbReference>
<dbReference type="InterPro" id="IPR011042">
    <property type="entry name" value="6-blade_b-propeller_TolB-like"/>
</dbReference>
<dbReference type="InterPro" id="IPR029058">
    <property type="entry name" value="AB_hydrolase_fold"/>
</dbReference>
<dbReference type="InterPro" id="IPR002470">
    <property type="entry name" value="Peptidase_S9A"/>
</dbReference>
<proteinExistence type="predicted"/>
<dbReference type="Proteomes" id="UP001596978">
    <property type="component" value="Unassembled WGS sequence"/>
</dbReference>
<dbReference type="Gene3D" id="3.40.50.1820">
    <property type="entry name" value="alpha/beta hydrolase"/>
    <property type="match status" value="1"/>
</dbReference>
<dbReference type="PRINTS" id="PR00862">
    <property type="entry name" value="PROLIGOPTASE"/>
</dbReference>
<dbReference type="Pfam" id="PF02897">
    <property type="entry name" value="Peptidase_S9_N"/>
    <property type="match status" value="1"/>
</dbReference>
<evidence type="ECO:0000256" key="4">
    <source>
        <dbReference type="SAM" id="SignalP"/>
    </source>
</evidence>
<dbReference type="SUPFAM" id="SSF53474">
    <property type="entry name" value="alpha/beta-Hydrolases"/>
    <property type="match status" value="1"/>
</dbReference>
<evidence type="ECO:0000259" key="5">
    <source>
        <dbReference type="Pfam" id="PF00326"/>
    </source>
</evidence>
<organism evidence="7 8">
    <name type="scientific">Sungkyunkwania multivorans</name>
    <dbReference type="NCBI Taxonomy" id="1173618"/>
    <lineage>
        <taxon>Bacteria</taxon>
        <taxon>Pseudomonadati</taxon>
        <taxon>Bacteroidota</taxon>
        <taxon>Flavobacteriia</taxon>
        <taxon>Flavobacteriales</taxon>
        <taxon>Flavobacteriaceae</taxon>
        <taxon>Sungkyunkwania</taxon>
    </lineage>
</organism>
<dbReference type="PANTHER" id="PTHR42776:SF27">
    <property type="entry name" value="DIPEPTIDYL PEPTIDASE FAMILY MEMBER 6"/>
    <property type="match status" value="1"/>
</dbReference>
<evidence type="ECO:0000256" key="1">
    <source>
        <dbReference type="ARBA" id="ARBA00022670"/>
    </source>
</evidence>
<protein>
    <submittedName>
        <fullName evidence="7">S9 family peptidase</fullName>
    </submittedName>
</protein>
<reference evidence="8" key="1">
    <citation type="journal article" date="2019" name="Int. J. Syst. Evol. Microbiol.">
        <title>The Global Catalogue of Microorganisms (GCM) 10K type strain sequencing project: providing services to taxonomists for standard genome sequencing and annotation.</title>
        <authorList>
            <consortium name="The Broad Institute Genomics Platform"/>
            <consortium name="The Broad Institute Genome Sequencing Center for Infectious Disease"/>
            <person name="Wu L."/>
            <person name="Ma J."/>
        </authorList>
    </citation>
    <scope>NUCLEOTIDE SEQUENCE [LARGE SCALE GENOMIC DNA]</scope>
    <source>
        <strain evidence="8">CCUG 62952</strain>
    </source>
</reference>
<feature type="chain" id="PRO_5047186894" evidence="4">
    <location>
        <begin position="26"/>
        <end position="653"/>
    </location>
</feature>
<dbReference type="Pfam" id="PF00326">
    <property type="entry name" value="Peptidase_S9"/>
    <property type="match status" value="1"/>
</dbReference>
<evidence type="ECO:0000256" key="3">
    <source>
        <dbReference type="ARBA" id="ARBA00022825"/>
    </source>
</evidence>
<evidence type="ECO:0000313" key="8">
    <source>
        <dbReference type="Proteomes" id="UP001596978"/>
    </source>
</evidence>
<dbReference type="SUPFAM" id="SSF82171">
    <property type="entry name" value="DPP6 N-terminal domain-like"/>
    <property type="match status" value="1"/>
</dbReference>
<keyword evidence="8" id="KW-1185">Reference proteome</keyword>
<keyword evidence="3" id="KW-0720">Serine protease</keyword>
<evidence type="ECO:0000313" key="7">
    <source>
        <dbReference type="EMBL" id="MFD0861668.1"/>
    </source>
</evidence>
<dbReference type="PANTHER" id="PTHR42776">
    <property type="entry name" value="SERINE PEPTIDASE S9 FAMILY MEMBER"/>
    <property type="match status" value="1"/>
</dbReference>
<keyword evidence="4" id="KW-0732">Signal</keyword>
<feature type="signal peptide" evidence="4">
    <location>
        <begin position="1"/>
        <end position="25"/>
    </location>
</feature>
<feature type="domain" description="Peptidase S9 prolyl oligopeptidase catalytic" evidence="5">
    <location>
        <begin position="440"/>
        <end position="650"/>
    </location>
</feature>
<comment type="caution">
    <text evidence="7">The sequence shown here is derived from an EMBL/GenBank/DDBJ whole genome shotgun (WGS) entry which is preliminary data.</text>
</comment>
<accession>A0ABW3CVJ3</accession>
<dbReference type="RefSeq" id="WP_386405114.1">
    <property type="nucleotide sequence ID" value="NZ_JBHTJH010000004.1"/>
</dbReference>
<evidence type="ECO:0000256" key="2">
    <source>
        <dbReference type="ARBA" id="ARBA00022801"/>
    </source>
</evidence>
<dbReference type="EMBL" id="JBHTJH010000004">
    <property type="protein sequence ID" value="MFD0861668.1"/>
    <property type="molecule type" value="Genomic_DNA"/>
</dbReference>
<dbReference type="InterPro" id="IPR001375">
    <property type="entry name" value="Peptidase_S9_cat"/>
</dbReference>
<gene>
    <name evidence="7" type="ORF">ACFQ1M_05585</name>
</gene>
<dbReference type="Gene3D" id="2.120.10.30">
    <property type="entry name" value="TolB, C-terminal domain"/>
    <property type="match status" value="1"/>
</dbReference>
<evidence type="ECO:0000259" key="6">
    <source>
        <dbReference type="Pfam" id="PF02897"/>
    </source>
</evidence>
<keyword evidence="2" id="KW-0378">Hydrolase</keyword>
<sequence>MKYPFQQFSVIFIFLLFLLSNTAHSQNRRTSGNLILEDIPEIPEDIKSRLQQYQNTRSANFVDWMPNNKGILLSTRFANTSQLHTIAYPGGARSQITFFNEPVSNGTFCPSKDHNGFLFSKDIGGNEFRQIYWYDMATRKSEMISDGASVNLGMLWSNKGDQFAFTSSRRNKKDFDIYISNMETPKEAALKINKGNGYWIATDWSPDDKRLLVFQYLSSTKSNSYILELKSNKLTQINDEDTDAVFLADSWDSKGENIYGTTNQGGEFRTLFKYNVKSKEIEYITKDIPWDVEEFVTNRSGTKGAFTVNENGYNQLYLIDLRSNTYKKAKNLPIGQIYSIHFHPTEDKLGMAINTSQTPGDIYSLDISSMKIERWTTSEVGGLDTSTFPKPVLIHYETFDELEGKKRMIPAFVYKPSKVNDPMPVMISIHGGPEGQHTPNFSSFYAFLANEMGIAVIAPNVRGSSGYGKNYLKLDNGFKREDSVKDIGKLLEWIENQPQFDNERIAVFGGSYGGYMVLSSMYHFNDKLKCGIDVVGISNFVTFLENTEAYRRDLRRAEYGDERDPEMRKFLMSISPTNHVDKIKRPLFVIQGANDPRVPASESEQMVKSIRNNNGMVWYMLAKDEGHGFRKKANRDRMTEAVALFLKENLLND</sequence>
<keyword evidence="1" id="KW-0645">Protease</keyword>
<feature type="domain" description="Peptidase S9A N-terminal" evidence="6">
    <location>
        <begin position="106"/>
        <end position="376"/>
    </location>
</feature>